<reference evidence="1" key="1">
    <citation type="submission" date="2013-12" db="EMBL/GenBank/DDBJ databases">
        <authorList>
            <person name="Aslett M."/>
        </authorList>
    </citation>
    <scope>NUCLEOTIDE SEQUENCE [LARGE SCALE GENOMIC DNA]</scope>
    <source>
        <strain evidence="1">Lindley</strain>
    </source>
</reference>
<name>A0A183C5Z5_GLOPA</name>
<proteinExistence type="predicted"/>
<dbReference type="WBParaSite" id="GPLIN_000829000">
    <property type="protein sequence ID" value="GPLIN_000829000"/>
    <property type="gene ID" value="GPLIN_000829000"/>
</dbReference>
<protein>
    <submittedName>
        <fullName evidence="2">Ovule protein</fullName>
    </submittedName>
</protein>
<evidence type="ECO:0000313" key="1">
    <source>
        <dbReference type="Proteomes" id="UP000050741"/>
    </source>
</evidence>
<reference evidence="1" key="2">
    <citation type="submission" date="2014-05" db="EMBL/GenBank/DDBJ databases">
        <title>The genome and life-stage specific transcriptomes of Globodera pallida elucidate key aspects of plant parasitism by a cyst nematode.</title>
        <authorList>
            <person name="Cotton J.A."/>
            <person name="Lilley C.J."/>
            <person name="Jones L.M."/>
            <person name="Kikuchi T."/>
            <person name="Reid A.J."/>
            <person name="Thorpe P."/>
            <person name="Tsai I.J."/>
            <person name="Beasley H."/>
            <person name="Blok V."/>
            <person name="Cock P.J.A."/>
            <person name="Van den Akker S.E."/>
            <person name="Holroyd N."/>
            <person name="Hunt M."/>
            <person name="Mantelin S."/>
            <person name="Naghra H."/>
            <person name="Pain A."/>
            <person name="Palomares-Rius J.E."/>
            <person name="Zarowiecki M."/>
            <person name="Berriman M."/>
            <person name="Jones J.T."/>
            <person name="Urwin P.E."/>
        </authorList>
    </citation>
    <scope>NUCLEOTIDE SEQUENCE [LARGE SCALE GENOMIC DNA]</scope>
    <source>
        <strain evidence="1">Lindley</strain>
    </source>
</reference>
<keyword evidence="1" id="KW-1185">Reference proteome</keyword>
<reference evidence="2" key="3">
    <citation type="submission" date="2016-06" db="UniProtKB">
        <authorList>
            <consortium name="WormBaseParasite"/>
        </authorList>
    </citation>
    <scope>IDENTIFICATION</scope>
</reference>
<dbReference type="AlphaFoldDB" id="A0A183C5Z5"/>
<accession>A0A183C5Z5</accession>
<dbReference type="Proteomes" id="UP000050741">
    <property type="component" value="Unassembled WGS sequence"/>
</dbReference>
<sequence length="75" mass="8110">MDNESVATNKSHATTCCCSGSNEFGAFNKYKYGANNNKSDGGIVGIIEVCACLLVVYGQQARNPWLFLPYLILGE</sequence>
<evidence type="ECO:0000313" key="2">
    <source>
        <dbReference type="WBParaSite" id="GPLIN_000829000"/>
    </source>
</evidence>
<organism evidence="1 2">
    <name type="scientific">Globodera pallida</name>
    <name type="common">Potato cyst nematode worm</name>
    <name type="synonym">Heterodera pallida</name>
    <dbReference type="NCBI Taxonomy" id="36090"/>
    <lineage>
        <taxon>Eukaryota</taxon>
        <taxon>Metazoa</taxon>
        <taxon>Ecdysozoa</taxon>
        <taxon>Nematoda</taxon>
        <taxon>Chromadorea</taxon>
        <taxon>Rhabditida</taxon>
        <taxon>Tylenchina</taxon>
        <taxon>Tylenchomorpha</taxon>
        <taxon>Tylenchoidea</taxon>
        <taxon>Heteroderidae</taxon>
        <taxon>Heteroderinae</taxon>
        <taxon>Globodera</taxon>
    </lineage>
</organism>